<evidence type="ECO:0000256" key="1">
    <source>
        <dbReference type="ARBA" id="ARBA00022535"/>
    </source>
</evidence>
<dbReference type="PROSITE" id="PS00126">
    <property type="entry name" value="PDEASE_I_1"/>
    <property type="match status" value="1"/>
</dbReference>
<name>A0ABY6K0Q5_9ARAC</name>
<dbReference type="SUPFAM" id="SSF109604">
    <property type="entry name" value="HD-domain/PDEase-like"/>
    <property type="match status" value="2"/>
</dbReference>
<dbReference type="PANTHER" id="PTHR11347">
    <property type="entry name" value="CYCLIC NUCLEOTIDE PHOSPHODIESTERASE"/>
    <property type="match status" value="1"/>
</dbReference>
<feature type="region of interest" description="Disordered" evidence="5">
    <location>
        <begin position="1"/>
        <end position="22"/>
    </location>
</feature>
<dbReference type="InterPro" id="IPR023088">
    <property type="entry name" value="PDEase"/>
</dbReference>
<organism evidence="7 8">
    <name type="scientific">Cordylochernes scorpioides</name>
    <dbReference type="NCBI Taxonomy" id="51811"/>
    <lineage>
        <taxon>Eukaryota</taxon>
        <taxon>Metazoa</taxon>
        <taxon>Ecdysozoa</taxon>
        <taxon>Arthropoda</taxon>
        <taxon>Chelicerata</taxon>
        <taxon>Arachnida</taxon>
        <taxon>Pseudoscorpiones</taxon>
        <taxon>Cheliferoidea</taxon>
        <taxon>Chernetidae</taxon>
        <taxon>Cordylochernes</taxon>
    </lineage>
</organism>
<feature type="domain" description="PDEase" evidence="6">
    <location>
        <begin position="217"/>
        <end position="420"/>
    </location>
</feature>
<keyword evidence="2 4" id="KW-0479">Metal-binding</keyword>
<dbReference type="PROSITE" id="PS51845">
    <property type="entry name" value="PDEASE_I_2"/>
    <property type="match status" value="1"/>
</dbReference>
<sequence length="420" mass="48196">MSSIDNTMPKPFFTPQEKGREATKLSLTLGGRRLLPEDEDELSEVQPDAVPTEVREWLASTFTRQSASRGRRSEDKPKFRSVANAIRAGIMVDRIYRRMCSATVLYIPSPVAPLLKEERKTCNKLVINVKKATGRPRDELRVTNRLNRRIFVHSVIKKTHVTEAGRLDIRRVCRQSDSRRPGPALHAVRTTHAVRARAQVQGKRQRDVKQERDARAQISSATLENLMIQIEAGYAKYRNPYHNDMHAADVTQTVHFLLHQLGMSNWLTDLEIFATLLAAVVHDFEHTGTTNNFHVMSGSETALLYNDRAVLENHHVSTAFRLLRSEDCNILHNLSREEYRELHRLARKVVMAVYNTSTYILCPGYLEEFSYALLLDRCDVRREFRSLVIEMVLATDMSSHFQQIKTMKALLTHSEFTTSK</sequence>
<dbReference type="Gene3D" id="1.10.1300.10">
    <property type="entry name" value="3'5'-cyclic nucleotide phosphodiesterase, catalytic domain"/>
    <property type="match status" value="2"/>
</dbReference>
<protein>
    <recommendedName>
        <fullName evidence="4">Phosphodiesterase</fullName>
        <ecNumber evidence="4">3.1.4.-</ecNumber>
    </recommendedName>
</protein>
<dbReference type="InterPro" id="IPR036971">
    <property type="entry name" value="PDEase_catalytic_dom_sf"/>
</dbReference>
<dbReference type="CDD" id="cd00077">
    <property type="entry name" value="HDc"/>
    <property type="match status" value="1"/>
</dbReference>
<reference evidence="7 8" key="1">
    <citation type="submission" date="2022-01" db="EMBL/GenBank/DDBJ databases">
        <title>A chromosomal length assembly of Cordylochernes scorpioides.</title>
        <authorList>
            <person name="Zeh D."/>
            <person name="Zeh J."/>
        </authorList>
    </citation>
    <scope>NUCLEOTIDE SEQUENCE [LARGE SCALE GENOMIC DNA]</scope>
    <source>
        <strain evidence="7">IN4F17</strain>
        <tissue evidence="7">Whole Body</tissue>
    </source>
</reference>
<gene>
    <name evidence="7" type="ORF">LAZ67_1008236</name>
</gene>
<evidence type="ECO:0000259" key="6">
    <source>
        <dbReference type="PROSITE" id="PS51845"/>
    </source>
</evidence>
<keyword evidence="8" id="KW-1185">Reference proteome</keyword>
<dbReference type="Proteomes" id="UP001235939">
    <property type="component" value="Chromosome 01"/>
</dbReference>
<dbReference type="InterPro" id="IPR013706">
    <property type="entry name" value="PDE1_N"/>
</dbReference>
<evidence type="ECO:0000256" key="5">
    <source>
        <dbReference type="SAM" id="MobiDB-lite"/>
    </source>
</evidence>
<dbReference type="PRINTS" id="PR00387">
    <property type="entry name" value="PDIESTERASE1"/>
</dbReference>
<accession>A0ABY6K0Q5</accession>
<dbReference type="Pfam" id="PF00233">
    <property type="entry name" value="PDEase_I"/>
    <property type="match status" value="2"/>
</dbReference>
<comment type="similarity">
    <text evidence="4">Belongs to the cyclic nucleotide phosphodiesterase family.</text>
</comment>
<comment type="cofactor">
    <cofactor evidence="4">
        <name>a divalent metal cation</name>
        <dbReference type="ChEBI" id="CHEBI:60240"/>
    </cofactor>
    <text evidence="4">Binds 2 divalent metal cations per subunit. Site 1 may preferentially bind zinc ions, while site 2 has a preference for magnesium and/or manganese ions.</text>
</comment>
<dbReference type="Pfam" id="PF08499">
    <property type="entry name" value="PDEase_I_N"/>
    <property type="match status" value="1"/>
</dbReference>
<evidence type="ECO:0000256" key="2">
    <source>
        <dbReference type="ARBA" id="ARBA00022723"/>
    </source>
</evidence>
<dbReference type="EC" id="3.1.4.-" evidence="4"/>
<keyword evidence="3 4" id="KW-0378">Hydrolase</keyword>
<dbReference type="InterPro" id="IPR003607">
    <property type="entry name" value="HD/PDEase_dom"/>
</dbReference>
<evidence type="ECO:0000256" key="4">
    <source>
        <dbReference type="RuleBase" id="RU363067"/>
    </source>
</evidence>
<dbReference type="InterPro" id="IPR002073">
    <property type="entry name" value="PDEase_catalytic_dom"/>
</dbReference>
<evidence type="ECO:0000313" key="8">
    <source>
        <dbReference type="Proteomes" id="UP001235939"/>
    </source>
</evidence>
<proteinExistence type="inferred from homology"/>
<evidence type="ECO:0000313" key="7">
    <source>
        <dbReference type="EMBL" id="UYV62212.1"/>
    </source>
</evidence>
<evidence type="ECO:0000256" key="3">
    <source>
        <dbReference type="ARBA" id="ARBA00022801"/>
    </source>
</evidence>
<dbReference type="EMBL" id="CP092863">
    <property type="protein sequence ID" value="UYV62212.1"/>
    <property type="molecule type" value="Genomic_DNA"/>
</dbReference>
<keyword evidence="1" id="KW-0140">cGMP</keyword>
<dbReference type="InterPro" id="IPR023174">
    <property type="entry name" value="PDEase_CS"/>
</dbReference>